<dbReference type="AlphaFoldDB" id="A0AA38RKD7"/>
<evidence type="ECO:0000256" key="2">
    <source>
        <dbReference type="SAM" id="MobiDB-lite"/>
    </source>
</evidence>
<feature type="compositionally biased region" description="Low complexity" evidence="2">
    <location>
        <begin position="357"/>
        <end position="366"/>
    </location>
</feature>
<evidence type="ECO:0000256" key="1">
    <source>
        <dbReference type="ARBA" id="ARBA00009207"/>
    </source>
</evidence>
<gene>
    <name evidence="3" type="ORF">NKR23_g3897</name>
</gene>
<name>A0AA38RKD7_9PEZI</name>
<protein>
    <submittedName>
        <fullName evidence="3">PPP4R2 domain protein</fullName>
    </submittedName>
</protein>
<comment type="similarity">
    <text evidence="1">Belongs to the PPP4R2 family.</text>
</comment>
<feature type="compositionally biased region" description="Pro residues" evidence="2">
    <location>
        <begin position="46"/>
        <end position="58"/>
    </location>
</feature>
<dbReference type="GO" id="GO:0005634">
    <property type="term" value="C:nucleus"/>
    <property type="evidence" value="ECO:0007669"/>
    <property type="project" value="TreeGrafter"/>
</dbReference>
<dbReference type="Proteomes" id="UP001174694">
    <property type="component" value="Unassembled WGS sequence"/>
</dbReference>
<feature type="compositionally biased region" description="Basic and acidic residues" evidence="2">
    <location>
        <begin position="596"/>
        <end position="605"/>
    </location>
</feature>
<proteinExistence type="inferred from homology"/>
<dbReference type="PANTHER" id="PTHR16487">
    <property type="entry name" value="PPP4R2-RELATED PROTEIN"/>
    <property type="match status" value="1"/>
</dbReference>
<feature type="region of interest" description="Disordered" evidence="2">
    <location>
        <begin position="247"/>
        <end position="305"/>
    </location>
</feature>
<feature type="compositionally biased region" description="Polar residues" evidence="2">
    <location>
        <begin position="379"/>
        <end position="391"/>
    </location>
</feature>
<evidence type="ECO:0000313" key="3">
    <source>
        <dbReference type="EMBL" id="KAJ9150297.1"/>
    </source>
</evidence>
<feature type="compositionally biased region" description="Basic and acidic residues" evidence="2">
    <location>
        <begin position="450"/>
        <end position="466"/>
    </location>
</feature>
<dbReference type="EMBL" id="JANBVO010000008">
    <property type="protein sequence ID" value="KAJ9150297.1"/>
    <property type="molecule type" value="Genomic_DNA"/>
</dbReference>
<feature type="compositionally biased region" description="Low complexity" evidence="2">
    <location>
        <begin position="256"/>
        <end position="265"/>
    </location>
</feature>
<feature type="compositionally biased region" description="Low complexity" evidence="2">
    <location>
        <begin position="272"/>
        <end position="287"/>
    </location>
</feature>
<comment type="caution">
    <text evidence="3">The sequence shown here is derived from an EMBL/GenBank/DDBJ whole genome shotgun (WGS) entry which is preliminary data.</text>
</comment>
<dbReference type="InterPro" id="IPR015267">
    <property type="entry name" value="PPP4R2"/>
</dbReference>
<dbReference type="GO" id="GO:0005737">
    <property type="term" value="C:cytoplasm"/>
    <property type="evidence" value="ECO:0007669"/>
    <property type="project" value="TreeGrafter"/>
</dbReference>
<feature type="compositionally biased region" description="Basic and acidic residues" evidence="2">
    <location>
        <begin position="505"/>
        <end position="528"/>
    </location>
</feature>
<feature type="compositionally biased region" description="Low complexity" evidence="2">
    <location>
        <begin position="62"/>
        <end position="93"/>
    </location>
</feature>
<reference evidence="3" key="1">
    <citation type="submission" date="2022-07" db="EMBL/GenBank/DDBJ databases">
        <title>Fungi with potential for degradation of polypropylene.</title>
        <authorList>
            <person name="Gostincar C."/>
        </authorList>
    </citation>
    <scope>NUCLEOTIDE SEQUENCE</scope>
    <source>
        <strain evidence="3">EXF-13308</strain>
    </source>
</reference>
<feature type="compositionally biased region" description="Low complexity" evidence="2">
    <location>
        <begin position="109"/>
        <end position="130"/>
    </location>
</feature>
<feature type="compositionally biased region" description="Polar residues" evidence="2">
    <location>
        <begin position="430"/>
        <end position="440"/>
    </location>
</feature>
<organism evidence="3 4">
    <name type="scientific">Pleurostoma richardsiae</name>
    <dbReference type="NCBI Taxonomy" id="41990"/>
    <lineage>
        <taxon>Eukaryota</taxon>
        <taxon>Fungi</taxon>
        <taxon>Dikarya</taxon>
        <taxon>Ascomycota</taxon>
        <taxon>Pezizomycotina</taxon>
        <taxon>Sordariomycetes</taxon>
        <taxon>Sordariomycetidae</taxon>
        <taxon>Calosphaeriales</taxon>
        <taxon>Pleurostomataceae</taxon>
        <taxon>Pleurostoma</taxon>
    </lineage>
</organism>
<keyword evidence="4" id="KW-1185">Reference proteome</keyword>
<dbReference type="GO" id="GO:0019888">
    <property type="term" value="F:protein phosphatase regulator activity"/>
    <property type="evidence" value="ECO:0007669"/>
    <property type="project" value="InterPro"/>
</dbReference>
<feature type="compositionally biased region" description="Low complexity" evidence="2">
    <location>
        <begin position="574"/>
        <end position="585"/>
    </location>
</feature>
<feature type="compositionally biased region" description="Low complexity" evidence="2">
    <location>
        <begin position="393"/>
        <end position="404"/>
    </location>
</feature>
<sequence>MDIEVDEAVLLKFAEGGTIDYSSWPQLLPTIISRLEKIVHNEFPIPQLPPPAAPPPPESRFLAPLPSSSPAEPPSSSAGGPDSALSQVSSSSSQETNKENANPAPTPAGPGAAPQQPAQPADPASPLEPGALPPPLAAALAEITTTLADGFPAYPPHTMQRLAELLLAPRQHYRSLPAYLHAVDRVVHVTSGMNVYPLPPAIPDMSAMSLLANGTPAAAAAPPSAVGSDEALGGALLTPIPWLQRRTNGGSVERQGSGSLSPSSDGSGGSATQGTGQSSSQQQIQGQVRTESTETIDGPNGVGSIETVSVSVNGIPSTGAAGLAQQQQQQPRALTQGEILRQEQRAGVVPVTQLARSSPAATSTAGGPAGGAHLVHLGGSSSPSQGASRDGTSAESGGAGAASAAEDEDMADDETPHARGPAEIDAADTGPQSGGSSYIVGSTPGGVELHGIDVEAAVGRRAEQRPGRSSRSPPEEAAQQQQTTQQQKPEEGRADASPEGSVVPAKREAGEEIDVKEGHAQKKLKDEAAGGAAAGDGRAKEGEGEEQQGPGEAEPKQDADGDIELADQANDPTAEGGAASEGSSATVGADSGSGDGVRDDKATDS</sequence>
<accession>A0AA38RKD7</accession>
<feature type="region of interest" description="Disordered" evidence="2">
    <location>
        <begin position="46"/>
        <end position="134"/>
    </location>
</feature>
<evidence type="ECO:0000313" key="4">
    <source>
        <dbReference type="Proteomes" id="UP001174694"/>
    </source>
</evidence>
<dbReference type="GO" id="GO:0030289">
    <property type="term" value="C:protein phosphatase 4 complex"/>
    <property type="evidence" value="ECO:0007669"/>
    <property type="project" value="InterPro"/>
</dbReference>
<dbReference type="PANTHER" id="PTHR16487:SF0">
    <property type="entry name" value="PROTEIN PHOSPHATASE 4 REGULATORY SUBUNIT 2-RELATED"/>
    <property type="match status" value="1"/>
</dbReference>
<feature type="region of interest" description="Disordered" evidence="2">
    <location>
        <begin position="353"/>
        <end position="605"/>
    </location>
</feature>